<comment type="catalytic activity">
    <reaction evidence="1 9">
        <text>3-dehydroquinate = 3-dehydroshikimate + H2O</text>
        <dbReference type="Rhea" id="RHEA:21096"/>
        <dbReference type="ChEBI" id="CHEBI:15377"/>
        <dbReference type="ChEBI" id="CHEBI:16630"/>
        <dbReference type="ChEBI" id="CHEBI:32364"/>
        <dbReference type="EC" id="4.2.1.10"/>
    </reaction>
</comment>
<dbReference type="GO" id="GO:0008652">
    <property type="term" value="P:amino acid biosynthetic process"/>
    <property type="evidence" value="ECO:0007669"/>
    <property type="project" value="UniProtKB-KW"/>
</dbReference>
<keyword evidence="14" id="KW-1185">Reference proteome</keyword>
<dbReference type="EC" id="4.2.1.10" evidence="6 9"/>
<dbReference type="UniPathway" id="UPA00053">
    <property type="reaction ID" value="UER00086"/>
</dbReference>
<sequence>MSKPIYVLNGPNLNLLGVREPEIYGYDTLADIESRCAALLEGTDHSLVFRQSNHEGQLVDWIQEARTEASALIINPAAYTHTSVALYDACKALSIPIIECHLSNPHARESFRHHSYVSLAAKGIVAGFGSIGYELAIRAVLTLVKQ</sequence>
<evidence type="ECO:0000256" key="9">
    <source>
        <dbReference type="HAMAP-Rule" id="MF_00169"/>
    </source>
</evidence>
<protein>
    <recommendedName>
        <fullName evidence="6 9">3-dehydroquinate dehydratase</fullName>
        <shortName evidence="9">3-dehydroquinase</shortName>
        <ecNumber evidence="6 9">4.2.1.10</ecNumber>
    </recommendedName>
    <alternativeName>
        <fullName evidence="9">Type II DHQase</fullName>
    </alternativeName>
</protein>
<dbReference type="InterPro" id="IPR036441">
    <property type="entry name" value="DHquinase_II_sf"/>
</dbReference>
<dbReference type="PROSITE" id="PS01029">
    <property type="entry name" value="DEHYDROQUINASE_II"/>
    <property type="match status" value="1"/>
</dbReference>
<evidence type="ECO:0000256" key="8">
    <source>
        <dbReference type="ARBA" id="ARBA00023239"/>
    </source>
</evidence>
<feature type="active site" description="Proton donor" evidence="9 10">
    <location>
        <position position="101"/>
    </location>
</feature>
<dbReference type="PIRSF" id="PIRSF001399">
    <property type="entry name" value="DHquinase_II"/>
    <property type="match status" value="1"/>
</dbReference>
<organism evidence="13 14">
    <name type="scientific">Asticcacaulis benevestitus DSM 16100 = ATCC BAA-896</name>
    <dbReference type="NCBI Taxonomy" id="1121022"/>
    <lineage>
        <taxon>Bacteria</taxon>
        <taxon>Pseudomonadati</taxon>
        <taxon>Pseudomonadota</taxon>
        <taxon>Alphaproteobacteria</taxon>
        <taxon>Caulobacterales</taxon>
        <taxon>Caulobacteraceae</taxon>
        <taxon>Asticcacaulis</taxon>
    </lineage>
</organism>
<dbReference type="NCBIfam" id="TIGR01088">
    <property type="entry name" value="aroQ"/>
    <property type="match status" value="1"/>
</dbReference>
<evidence type="ECO:0000256" key="1">
    <source>
        <dbReference type="ARBA" id="ARBA00001864"/>
    </source>
</evidence>
<feature type="binding site" evidence="9 11">
    <location>
        <position position="81"/>
    </location>
    <ligand>
        <name>substrate</name>
    </ligand>
</feature>
<dbReference type="eggNOG" id="COG0757">
    <property type="taxonomic scope" value="Bacteria"/>
</dbReference>
<dbReference type="EMBL" id="AWGB01000004">
    <property type="protein sequence ID" value="ESQ94343.1"/>
    <property type="molecule type" value="Genomic_DNA"/>
</dbReference>
<keyword evidence="9" id="KW-0028">Amino-acid biosynthesis</keyword>
<feature type="binding site" evidence="9 11">
    <location>
        <position position="112"/>
    </location>
    <ligand>
        <name>substrate</name>
    </ligand>
</feature>
<evidence type="ECO:0000256" key="6">
    <source>
        <dbReference type="ARBA" id="ARBA00012060"/>
    </source>
</evidence>
<reference evidence="13 14" key="1">
    <citation type="journal article" date="2014" name="Nature">
        <title>Sequential evolution of bacterial morphology by co-option of a developmental regulator.</title>
        <authorList>
            <person name="Jiang C."/>
            <person name="Brown P.J."/>
            <person name="Ducret A."/>
            <person name="Brun Y.V."/>
        </authorList>
    </citation>
    <scope>NUCLEOTIDE SEQUENCE [LARGE SCALE GENOMIC DNA]</scope>
    <source>
        <strain evidence="13 14">DSM 16100</strain>
    </source>
</reference>
<evidence type="ECO:0000313" key="14">
    <source>
        <dbReference type="Proteomes" id="UP000017837"/>
    </source>
</evidence>
<dbReference type="AlphaFoldDB" id="V4RT48"/>
<dbReference type="Proteomes" id="UP000017837">
    <property type="component" value="Unassembled WGS sequence"/>
</dbReference>
<feature type="binding site" evidence="9 11">
    <location>
        <position position="88"/>
    </location>
    <ligand>
        <name>substrate</name>
    </ligand>
</feature>
<dbReference type="PANTHER" id="PTHR21272">
    <property type="entry name" value="CATABOLIC 3-DEHYDROQUINASE"/>
    <property type="match status" value="1"/>
</dbReference>
<gene>
    <name evidence="9" type="primary">aroQ</name>
    <name evidence="13" type="ORF">ABENE_02220</name>
</gene>
<evidence type="ECO:0000256" key="10">
    <source>
        <dbReference type="PIRSR" id="PIRSR001399-1"/>
    </source>
</evidence>
<evidence type="ECO:0000313" key="13">
    <source>
        <dbReference type="EMBL" id="ESQ94343.1"/>
    </source>
</evidence>
<comment type="function">
    <text evidence="2 9">Catalyzes a trans-dehydration via an enolate intermediate.</text>
</comment>
<dbReference type="PANTHER" id="PTHR21272:SF3">
    <property type="entry name" value="CATABOLIC 3-DEHYDROQUINASE"/>
    <property type="match status" value="1"/>
</dbReference>
<dbReference type="GO" id="GO:0019631">
    <property type="term" value="P:quinate catabolic process"/>
    <property type="evidence" value="ECO:0007669"/>
    <property type="project" value="TreeGrafter"/>
</dbReference>
<dbReference type="InterPro" id="IPR001874">
    <property type="entry name" value="DHquinase_II"/>
</dbReference>
<keyword evidence="8 9" id="KW-0456">Lyase</keyword>
<evidence type="ECO:0000256" key="4">
    <source>
        <dbReference type="ARBA" id="ARBA00011037"/>
    </source>
</evidence>
<feature type="active site" description="Proton acceptor" evidence="9 10">
    <location>
        <position position="24"/>
    </location>
</feature>
<dbReference type="CDD" id="cd00466">
    <property type="entry name" value="DHQase_II"/>
    <property type="match status" value="1"/>
</dbReference>
<dbReference type="GO" id="GO:0003855">
    <property type="term" value="F:3-dehydroquinate dehydratase activity"/>
    <property type="evidence" value="ECO:0007669"/>
    <property type="project" value="UniProtKB-UniRule"/>
</dbReference>
<feature type="site" description="Transition state stabilizer" evidence="9 12">
    <location>
        <position position="19"/>
    </location>
</feature>
<dbReference type="NCBIfam" id="NF003807">
    <property type="entry name" value="PRK05395.1-4"/>
    <property type="match status" value="1"/>
</dbReference>
<comment type="similarity">
    <text evidence="4 9">Belongs to the type-II 3-dehydroquinase family.</text>
</comment>
<evidence type="ECO:0000256" key="2">
    <source>
        <dbReference type="ARBA" id="ARBA00003924"/>
    </source>
</evidence>
<evidence type="ECO:0000256" key="11">
    <source>
        <dbReference type="PIRSR" id="PIRSR001399-2"/>
    </source>
</evidence>
<evidence type="ECO:0000256" key="3">
    <source>
        <dbReference type="ARBA" id="ARBA00004902"/>
    </source>
</evidence>
<evidence type="ECO:0000256" key="12">
    <source>
        <dbReference type="PIRSR" id="PIRSR001399-3"/>
    </source>
</evidence>
<dbReference type="HAMAP" id="MF_00169">
    <property type="entry name" value="AroQ"/>
    <property type="match status" value="1"/>
</dbReference>
<evidence type="ECO:0000256" key="7">
    <source>
        <dbReference type="ARBA" id="ARBA00023141"/>
    </source>
</evidence>
<comment type="pathway">
    <text evidence="3 9">Metabolic intermediate biosynthesis; chorismate biosynthesis; chorismate from D-erythrose 4-phosphate and phosphoenolpyruvate: step 3/7.</text>
</comment>
<dbReference type="Gene3D" id="3.40.50.9100">
    <property type="entry name" value="Dehydroquinase, class II"/>
    <property type="match status" value="1"/>
</dbReference>
<evidence type="ECO:0000256" key="5">
    <source>
        <dbReference type="ARBA" id="ARBA00011193"/>
    </source>
</evidence>
<dbReference type="OrthoDB" id="9790793at2"/>
<comment type="caution">
    <text evidence="13">The sequence shown here is derived from an EMBL/GenBank/DDBJ whole genome shotgun (WGS) entry which is preliminary data.</text>
</comment>
<feature type="binding site" evidence="9 11">
    <location>
        <position position="75"/>
    </location>
    <ligand>
        <name>substrate</name>
    </ligand>
</feature>
<dbReference type="PATRIC" id="fig|1121022.4.peg.437"/>
<proteinExistence type="inferred from homology"/>
<dbReference type="InterPro" id="IPR018509">
    <property type="entry name" value="DHquinase_II_CS"/>
</dbReference>
<dbReference type="Pfam" id="PF01220">
    <property type="entry name" value="DHquinase_II"/>
    <property type="match status" value="1"/>
</dbReference>
<comment type="subunit">
    <text evidence="5 9">Homododecamer.</text>
</comment>
<feature type="binding site" evidence="9 11">
    <location>
        <begin position="102"/>
        <end position="103"/>
    </location>
    <ligand>
        <name>substrate</name>
    </ligand>
</feature>
<dbReference type="SUPFAM" id="SSF52304">
    <property type="entry name" value="Type II 3-dehydroquinate dehydratase"/>
    <property type="match status" value="1"/>
</dbReference>
<dbReference type="GO" id="GO:0009073">
    <property type="term" value="P:aromatic amino acid family biosynthetic process"/>
    <property type="evidence" value="ECO:0007669"/>
    <property type="project" value="UniProtKB-KW"/>
</dbReference>
<dbReference type="NCBIfam" id="NF003805">
    <property type="entry name" value="PRK05395.1-2"/>
    <property type="match status" value="1"/>
</dbReference>
<dbReference type="NCBIfam" id="NF003806">
    <property type="entry name" value="PRK05395.1-3"/>
    <property type="match status" value="1"/>
</dbReference>
<dbReference type="GO" id="GO:0009423">
    <property type="term" value="P:chorismate biosynthetic process"/>
    <property type="evidence" value="ECO:0007669"/>
    <property type="project" value="UniProtKB-UniRule"/>
</dbReference>
<dbReference type="STRING" id="1121022.GCA_000376105_00383"/>
<name>V4RT48_9CAUL</name>
<keyword evidence="7 9" id="KW-0057">Aromatic amino acid biosynthesis</keyword>
<accession>V4RT48</accession>
<dbReference type="RefSeq" id="WP_018080061.1">
    <property type="nucleotide sequence ID" value="NZ_AQWM01000001.1"/>
</dbReference>